<feature type="signal peptide" evidence="1">
    <location>
        <begin position="1"/>
        <end position="20"/>
    </location>
</feature>
<name>A0A512RHG5_9BACT</name>
<protein>
    <submittedName>
        <fullName evidence="2">Uncharacterized protein</fullName>
    </submittedName>
</protein>
<proteinExistence type="predicted"/>
<evidence type="ECO:0000313" key="2">
    <source>
        <dbReference type="EMBL" id="GEP95149.1"/>
    </source>
</evidence>
<evidence type="ECO:0000313" key="3">
    <source>
        <dbReference type="Proteomes" id="UP000321436"/>
    </source>
</evidence>
<dbReference type="EMBL" id="BKAU01000001">
    <property type="protein sequence ID" value="GEP95149.1"/>
    <property type="molecule type" value="Genomic_DNA"/>
</dbReference>
<feature type="chain" id="PRO_5021944829" evidence="1">
    <location>
        <begin position="21"/>
        <end position="121"/>
    </location>
</feature>
<sequence>MWKMAFVCLLLTCFAITAGAQPDKWTGAWKVEVKQPGQRSPVIMELHIGTPENGVLYPAKIQMQFGEFTGIYEVLLAKKNDRQLGIGRGKYPVKETPVKTKTVGLNTDMQRNNEVVLIYER</sequence>
<reference evidence="2 3" key="1">
    <citation type="submission" date="2019-07" db="EMBL/GenBank/DDBJ databases">
        <title>Whole genome shotgun sequence of Chitinophaga cymbidii NBRC 109752.</title>
        <authorList>
            <person name="Hosoyama A."/>
            <person name="Uohara A."/>
            <person name="Ohji S."/>
            <person name="Ichikawa N."/>
        </authorList>
    </citation>
    <scope>NUCLEOTIDE SEQUENCE [LARGE SCALE GENOMIC DNA]</scope>
    <source>
        <strain evidence="2 3">NBRC 109752</strain>
    </source>
</reference>
<organism evidence="2 3">
    <name type="scientific">Chitinophaga cymbidii</name>
    <dbReference type="NCBI Taxonomy" id="1096750"/>
    <lineage>
        <taxon>Bacteria</taxon>
        <taxon>Pseudomonadati</taxon>
        <taxon>Bacteroidota</taxon>
        <taxon>Chitinophagia</taxon>
        <taxon>Chitinophagales</taxon>
        <taxon>Chitinophagaceae</taxon>
        <taxon>Chitinophaga</taxon>
    </lineage>
</organism>
<accession>A0A512RHG5</accession>
<gene>
    <name evidence="2" type="ORF">CCY01nite_14090</name>
</gene>
<dbReference type="Proteomes" id="UP000321436">
    <property type="component" value="Unassembled WGS sequence"/>
</dbReference>
<evidence type="ECO:0000256" key="1">
    <source>
        <dbReference type="SAM" id="SignalP"/>
    </source>
</evidence>
<comment type="caution">
    <text evidence="2">The sequence shown here is derived from an EMBL/GenBank/DDBJ whole genome shotgun (WGS) entry which is preliminary data.</text>
</comment>
<dbReference type="AlphaFoldDB" id="A0A512RHG5"/>
<keyword evidence="1" id="KW-0732">Signal</keyword>
<keyword evidence="3" id="KW-1185">Reference proteome</keyword>